<keyword evidence="6" id="KW-1185">Reference proteome</keyword>
<evidence type="ECO:0000256" key="3">
    <source>
        <dbReference type="RuleBase" id="RU003476"/>
    </source>
</evidence>
<evidence type="ECO:0000256" key="1">
    <source>
        <dbReference type="ARBA" id="ARBA00001946"/>
    </source>
</evidence>
<dbReference type="PROSITE" id="PS51462">
    <property type="entry name" value="NUDIX"/>
    <property type="match status" value="1"/>
</dbReference>
<dbReference type="STRING" id="1561003.Ark11_0475"/>
<gene>
    <name evidence="5" type="ORF">Ark11_0475</name>
</gene>
<dbReference type="PROSITE" id="PS00893">
    <property type="entry name" value="NUDIX_BOX"/>
    <property type="match status" value="1"/>
</dbReference>
<accession>A0A0S4M2W2</accession>
<evidence type="ECO:0000256" key="2">
    <source>
        <dbReference type="ARBA" id="ARBA00022801"/>
    </source>
</evidence>
<dbReference type="AlphaFoldDB" id="A0A0S4M2W2"/>
<dbReference type="InterPro" id="IPR000086">
    <property type="entry name" value="NUDIX_hydrolase_dom"/>
</dbReference>
<dbReference type="GO" id="GO:0006402">
    <property type="term" value="P:mRNA catabolic process"/>
    <property type="evidence" value="ECO:0007669"/>
    <property type="project" value="TreeGrafter"/>
</dbReference>
<keyword evidence="2 3" id="KW-0378">Hydrolase</keyword>
<dbReference type="InterPro" id="IPR015797">
    <property type="entry name" value="NUDIX_hydrolase-like_dom_sf"/>
</dbReference>
<feature type="domain" description="Nudix hydrolase" evidence="4">
    <location>
        <begin position="9"/>
        <end position="150"/>
    </location>
</feature>
<dbReference type="InterPro" id="IPR020476">
    <property type="entry name" value="Nudix_hydrolase"/>
</dbReference>
<dbReference type="GO" id="GO:0034353">
    <property type="term" value="F:mRNA 5'-diphosphatase activity"/>
    <property type="evidence" value="ECO:0007669"/>
    <property type="project" value="TreeGrafter"/>
</dbReference>
<name>A0A0S4M2W2_9BURK</name>
<comment type="similarity">
    <text evidence="3">Belongs to the Nudix hydrolase family.</text>
</comment>
<dbReference type="PANTHER" id="PTHR23114:SF17">
    <property type="entry name" value="M7GPPPN-MRNA HYDROLASE"/>
    <property type="match status" value="1"/>
</dbReference>
<comment type="cofactor">
    <cofactor evidence="1">
        <name>Mg(2+)</name>
        <dbReference type="ChEBI" id="CHEBI:18420"/>
    </cofactor>
</comment>
<evidence type="ECO:0000313" key="5">
    <source>
        <dbReference type="EMBL" id="CUT17324.1"/>
    </source>
</evidence>
<dbReference type="SUPFAM" id="SSF55811">
    <property type="entry name" value="Nudix"/>
    <property type="match status" value="1"/>
</dbReference>
<dbReference type="Pfam" id="PF00293">
    <property type="entry name" value="NUDIX"/>
    <property type="match status" value="1"/>
</dbReference>
<dbReference type="PRINTS" id="PR00502">
    <property type="entry name" value="NUDIXFAMILY"/>
</dbReference>
<dbReference type="PANTHER" id="PTHR23114">
    <property type="entry name" value="M7GPPPN-MRNA HYDROLASE"/>
    <property type="match status" value="1"/>
</dbReference>
<reference evidence="6" key="1">
    <citation type="submission" date="2015-11" db="EMBL/GenBank/DDBJ databases">
        <authorList>
            <person name="Seth-Smith H.M.B."/>
        </authorList>
    </citation>
    <scope>NUCLEOTIDE SEQUENCE [LARGE SCALE GENOMIC DNA]</scope>
    <source>
        <strain evidence="6">2013Ark11</strain>
    </source>
</reference>
<dbReference type="OrthoDB" id="9816040at2"/>
<dbReference type="RefSeq" id="WP_092342022.1">
    <property type="nucleotide sequence ID" value="NZ_FLSL01000103.1"/>
</dbReference>
<dbReference type="Proteomes" id="UP000198651">
    <property type="component" value="Chromosome I"/>
</dbReference>
<evidence type="ECO:0000259" key="4">
    <source>
        <dbReference type="PROSITE" id="PS51462"/>
    </source>
</evidence>
<proteinExistence type="inferred from homology"/>
<evidence type="ECO:0000313" key="6">
    <source>
        <dbReference type="Proteomes" id="UP000198651"/>
    </source>
</evidence>
<dbReference type="EMBL" id="LN906597">
    <property type="protein sequence ID" value="CUT17324.1"/>
    <property type="molecule type" value="Genomic_DNA"/>
</dbReference>
<dbReference type="Gene3D" id="3.90.79.10">
    <property type="entry name" value="Nucleoside Triphosphate Pyrophosphohydrolase"/>
    <property type="match status" value="1"/>
</dbReference>
<organism evidence="5 6">
    <name type="scientific">Candidatus Ichthyocystis hellenicum</name>
    <dbReference type="NCBI Taxonomy" id="1561003"/>
    <lineage>
        <taxon>Bacteria</taxon>
        <taxon>Pseudomonadati</taxon>
        <taxon>Pseudomonadota</taxon>
        <taxon>Betaproteobacteria</taxon>
        <taxon>Burkholderiales</taxon>
        <taxon>Candidatus Ichthyocystis</taxon>
    </lineage>
</organism>
<protein>
    <submittedName>
        <fullName evidence="5">Putative RNA pyrophosphohydrolase</fullName>
    </submittedName>
</protein>
<dbReference type="InterPro" id="IPR020084">
    <property type="entry name" value="NUDIX_hydrolase_CS"/>
</dbReference>
<sequence>MVNDGGEVFFRAGVGAVITNLSFDRVLLFRRGDYVNTWQCPQGGVNQNESTDEAVFREVFEETGIKKEELEVVAVCPVWLGYELPSGKSEEHLSVGQVHRWYVLKLLTSYDVFRDAAAKEFIDSSWRSFDDWNLDSVPSFKKEVVIFLMNWFFDVALAEERLLSGV</sequence>
<dbReference type="GO" id="GO:0005737">
    <property type="term" value="C:cytoplasm"/>
    <property type="evidence" value="ECO:0007669"/>
    <property type="project" value="TreeGrafter"/>
</dbReference>